<proteinExistence type="inferred from homology"/>
<organism evidence="14 15">
    <name type="scientific">Malassezia japonica</name>
    <dbReference type="NCBI Taxonomy" id="223818"/>
    <lineage>
        <taxon>Eukaryota</taxon>
        <taxon>Fungi</taxon>
        <taxon>Dikarya</taxon>
        <taxon>Basidiomycota</taxon>
        <taxon>Ustilaginomycotina</taxon>
        <taxon>Malasseziomycetes</taxon>
        <taxon>Malasseziales</taxon>
        <taxon>Malasseziaceae</taxon>
        <taxon>Malassezia</taxon>
    </lineage>
</organism>
<keyword evidence="6" id="KW-0498">Mitosis</keyword>
<dbReference type="Pfam" id="PF18595">
    <property type="entry name" value="Nuf2_DHR10-like"/>
    <property type="match status" value="1"/>
</dbReference>
<evidence type="ECO:0000256" key="6">
    <source>
        <dbReference type="ARBA" id="ARBA00022776"/>
    </source>
</evidence>
<name>A0AAF0F0T0_9BASI</name>
<dbReference type="GO" id="GO:0031262">
    <property type="term" value="C:Ndc80 complex"/>
    <property type="evidence" value="ECO:0007669"/>
    <property type="project" value="InterPro"/>
</dbReference>
<dbReference type="InterPro" id="IPR038275">
    <property type="entry name" value="Nuf2_N_sf"/>
</dbReference>
<dbReference type="GeneID" id="85227299"/>
<dbReference type="Pfam" id="PF03800">
    <property type="entry name" value="Nuf2"/>
    <property type="match status" value="1"/>
</dbReference>
<evidence type="ECO:0000256" key="3">
    <source>
        <dbReference type="ARBA" id="ARBA00005498"/>
    </source>
</evidence>
<evidence type="ECO:0000256" key="8">
    <source>
        <dbReference type="ARBA" id="ARBA00023242"/>
    </source>
</evidence>
<feature type="coiled-coil region" evidence="11">
    <location>
        <begin position="228"/>
        <end position="363"/>
    </location>
</feature>
<keyword evidence="8" id="KW-0539">Nucleus</keyword>
<dbReference type="AlphaFoldDB" id="A0AAF0F0T0"/>
<keyword evidence="9" id="KW-0131">Cell cycle</keyword>
<dbReference type="EMBL" id="CP119964">
    <property type="protein sequence ID" value="WFD40660.1"/>
    <property type="molecule type" value="Genomic_DNA"/>
</dbReference>
<evidence type="ECO:0000256" key="9">
    <source>
        <dbReference type="ARBA" id="ARBA00023306"/>
    </source>
</evidence>
<keyword evidence="4" id="KW-0158">Chromosome</keyword>
<keyword evidence="7 11" id="KW-0175">Coiled coil</keyword>
<evidence type="ECO:0000256" key="2">
    <source>
        <dbReference type="ARBA" id="ARBA00004584"/>
    </source>
</evidence>
<feature type="domain" description="Kinetochore protein Nuf2 N-terminal" evidence="12">
    <location>
        <begin position="16"/>
        <end position="148"/>
    </location>
</feature>
<feature type="domain" description="Nuf2 DHR10-like" evidence="13">
    <location>
        <begin position="265"/>
        <end position="380"/>
    </location>
</feature>
<protein>
    <submittedName>
        <fullName evidence="14">Kinetochore-associated Ndc80 complex subunit nuf2</fullName>
    </submittedName>
</protein>
<keyword evidence="5" id="KW-0132">Cell division</keyword>
<evidence type="ECO:0000256" key="4">
    <source>
        <dbReference type="ARBA" id="ARBA00022454"/>
    </source>
</evidence>
<evidence type="ECO:0000259" key="13">
    <source>
        <dbReference type="Pfam" id="PF18595"/>
    </source>
</evidence>
<evidence type="ECO:0000256" key="10">
    <source>
        <dbReference type="ARBA" id="ARBA00023328"/>
    </source>
</evidence>
<sequence>MTSAPAPGGDDPEFKSFPSLKTNEIITELKQLEVDLTPEEIAKPQPGKVQDVYLTFLDTLSGTVTEMLEAQRDQVTDGVENREIYDGGLVRLFIYREVRAMMVAAQVFDFHLQDLTRPQSKRFKRDLCALINFFRFRSDRLAEFDELVVGTEELVDRRAQLEVLTAQVQESIASLEAQQASEQEEADKLRETNLKYSNTLLHLRKVQTELLAEADQLQKDKTDAHVRHQAAKDAMDEVSAALHKLQKRITSSPAVVRSEIARLQREVEEARASLKEKEQQAHALASKKHALDKLEQDLVAAVASMEQVAAQMDQAARASQALEEARLEDAKQQNLQDTYQDQIAELERSLEQMAARLASDRATRETKRASNDAELASLTEQIHAVSDQTKERQALVEKTNQQVADVERQQAVLLEEHDAYCAEMHAKKEIVCDWAQNYMEALSRVLPSS</sequence>
<feature type="coiled-coil region" evidence="11">
    <location>
        <begin position="158"/>
        <end position="192"/>
    </location>
</feature>
<evidence type="ECO:0000256" key="11">
    <source>
        <dbReference type="SAM" id="Coils"/>
    </source>
</evidence>
<reference evidence="14" key="1">
    <citation type="submission" date="2023-03" db="EMBL/GenBank/DDBJ databases">
        <title>Mating type loci evolution in Malassezia.</title>
        <authorList>
            <person name="Coelho M.A."/>
        </authorList>
    </citation>
    <scope>NUCLEOTIDE SEQUENCE</scope>
    <source>
        <strain evidence="14">CBS 9431</strain>
    </source>
</reference>
<evidence type="ECO:0000313" key="15">
    <source>
        <dbReference type="Proteomes" id="UP001217754"/>
    </source>
</evidence>
<dbReference type="Gene3D" id="1.10.418.60">
    <property type="entry name" value="Ncd80 complex, Nuf2 subunit"/>
    <property type="match status" value="1"/>
</dbReference>
<evidence type="ECO:0000259" key="12">
    <source>
        <dbReference type="Pfam" id="PF03800"/>
    </source>
</evidence>
<evidence type="ECO:0000256" key="1">
    <source>
        <dbReference type="ARBA" id="ARBA00004123"/>
    </source>
</evidence>
<keyword evidence="15" id="KW-1185">Reference proteome</keyword>
<dbReference type="GO" id="GO:0005634">
    <property type="term" value="C:nucleus"/>
    <property type="evidence" value="ECO:0007669"/>
    <property type="project" value="UniProtKB-SubCell"/>
</dbReference>
<accession>A0AAF0F0T0</accession>
<evidence type="ECO:0000256" key="7">
    <source>
        <dbReference type="ARBA" id="ARBA00023054"/>
    </source>
</evidence>
<dbReference type="GO" id="GO:0051301">
    <property type="term" value="P:cell division"/>
    <property type="evidence" value="ECO:0007669"/>
    <property type="project" value="UniProtKB-KW"/>
</dbReference>
<dbReference type="InterPro" id="IPR041112">
    <property type="entry name" value="Nuf2_DHR10-like"/>
</dbReference>
<dbReference type="RefSeq" id="XP_060123557.1">
    <property type="nucleotide sequence ID" value="XM_060267574.1"/>
</dbReference>
<gene>
    <name evidence="14" type="primary">NUF2</name>
    <name evidence="14" type="ORF">MJAP1_003648</name>
</gene>
<dbReference type="Proteomes" id="UP001217754">
    <property type="component" value="Chromosome 7"/>
</dbReference>
<dbReference type="InterPro" id="IPR005549">
    <property type="entry name" value="Kinetochore_Nuf2_N"/>
</dbReference>
<evidence type="ECO:0000256" key="5">
    <source>
        <dbReference type="ARBA" id="ARBA00022618"/>
    </source>
</evidence>
<comment type="similarity">
    <text evidence="3">Belongs to the NUF2 family.</text>
</comment>
<comment type="subcellular location">
    <subcellularLocation>
        <location evidence="2">Chromosome</location>
        <location evidence="2">Centromere</location>
    </subcellularLocation>
    <subcellularLocation>
        <location evidence="1">Nucleus</location>
    </subcellularLocation>
</comment>
<keyword evidence="10" id="KW-0137">Centromere</keyword>
<evidence type="ECO:0000313" key="14">
    <source>
        <dbReference type="EMBL" id="WFD40660.1"/>
    </source>
</evidence>